<evidence type="ECO:0000256" key="3">
    <source>
        <dbReference type="ARBA" id="ARBA00022989"/>
    </source>
</evidence>
<protein>
    <recommendedName>
        <fullName evidence="9">DUF2418 domain-containing protein</fullName>
    </recommendedName>
</protein>
<keyword evidence="2 6" id="KW-0812">Transmembrane</keyword>
<dbReference type="InterPro" id="IPR018819">
    <property type="entry name" value="Nur1/Mug154"/>
</dbReference>
<evidence type="ECO:0000313" key="7">
    <source>
        <dbReference type="EMBL" id="ROT40599.1"/>
    </source>
</evidence>
<keyword evidence="3 6" id="KW-1133">Transmembrane helix</keyword>
<dbReference type="RefSeq" id="XP_028468405.1">
    <property type="nucleotide sequence ID" value="XM_028609664.1"/>
</dbReference>
<feature type="compositionally biased region" description="Low complexity" evidence="5">
    <location>
        <begin position="368"/>
        <end position="380"/>
    </location>
</feature>
<feature type="compositionally biased region" description="Low complexity" evidence="5">
    <location>
        <begin position="342"/>
        <end position="356"/>
    </location>
</feature>
<gene>
    <name evidence="7" type="ORF">SODALDRAFT_321914</name>
</gene>
<evidence type="ECO:0008006" key="9">
    <source>
        <dbReference type="Google" id="ProtNLM"/>
    </source>
</evidence>
<evidence type="ECO:0000256" key="5">
    <source>
        <dbReference type="SAM" id="MobiDB-lite"/>
    </source>
</evidence>
<keyword evidence="8" id="KW-1185">Reference proteome</keyword>
<dbReference type="PANTHER" id="PTHR28293:SF1">
    <property type="entry name" value="NUCLEAR RIM PROTEIN 1"/>
    <property type="match status" value="1"/>
</dbReference>
<proteinExistence type="predicted"/>
<dbReference type="OrthoDB" id="3363151at2759"/>
<dbReference type="Proteomes" id="UP000272025">
    <property type="component" value="Unassembled WGS sequence"/>
</dbReference>
<accession>A0A3N2Q1F7</accession>
<dbReference type="STRING" id="1314773.A0A3N2Q1F7"/>
<evidence type="ECO:0000313" key="8">
    <source>
        <dbReference type="Proteomes" id="UP000272025"/>
    </source>
</evidence>
<evidence type="ECO:0000256" key="4">
    <source>
        <dbReference type="ARBA" id="ARBA00023136"/>
    </source>
</evidence>
<evidence type="ECO:0000256" key="1">
    <source>
        <dbReference type="ARBA" id="ARBA00004127"/>
    </source>
</evidence>
<dbReference type="EMBL" id="ML119052">
    <property type="protein sequence ID" value="ROT40599.1"/>
    <property type="molecule type" value="Genomic_DNA"/>
</dbReference>
<dbReference type="GeneID" id="39578142"/>
<dbReference type="GO" id="GO:0043007">
    <property type="term" value="P:maintenance of rDNA"/>
    <property type="evidence" value="ECO:0007669"/>
    <property type="project" value="TreeGrafter"/>
</dbReference>
<feature type="transmembrane region" description="Helical" evidence="6">
    <location>
        <begin position="79"/>
        <end position="101"/>
    </location>
</feature>
<dbReference type="AlphaFoldDB" id="A0A3N2Q1F7"/>
<organism evidence="7 8">
    <name type="scientific">Sodiomyces alkalinus (strain CBS 110278 / VKM F-3762 / F11)</name>
    <name type="common">Alkaliphilic filamentous fungus</name>
    <dbReference type="NCBI Taxonomy" id="1314773"/>
    <lineage>
        <taxon>Eukaryota</taxon>
        <taxon>Fungi</taxon>
        <taxon>Dikarya</taxon>
        <taxon>Ascomycota</taxon>
        <taxon>Pezizomycotina</taxon>
        <taxon>Sordariomycetes</taxon>
        <taxon>Hypocreomycetidae</taxon>
        <taxon>Glomerellales</taxon>
        <taxon>Plectosphaerellaceae</taxon>
        <taxon>Sodiomyces</taxon>
    </lineage>
</organism>
<dbReference type="GO" id="GO:0012505">
    <property type="term" value="C:endomembrane system"/>
    <property type="evidence" value="ECO:0007669"/>
    <property type="project" value="UniProtKB-SubCell"/>
</dbReference>
<evidence type="ECO:0000256" key="6">
    <source>
        <dbReference type="SAM" id="Phobius"/>
    </source>
</evidence>
<dbReference type="GO" id="GO:0007096">
    <property type="term" value="P:regulation of exit from mitosis"/>
    <property type="evidence" value="ECO:0007669"/>
    <property type="project" value="TreeGrafter"/>
</dbReference>
<dbReference type="Pfam" id="PF10332">
    <property type="entry name" value="DUF2418"/>
    <property type="match status" value="1"/>
</dbReference>
<dbReference type="PANTHER" id="PTHR28293">
    <property type="entry name" value="NUCLEAR RIM PROTEIN 1"/>
    <property type="match status" value="1"/>
</dbReference>
<comment type="subcellular location">
    <subcellularLocation>
        <location evidence="1">Endomembrane system</location>
        <topology evidence="1">Multi-pass membrane protein</topology>
    </subcellularLocation>
</comment>
<evidence type="ECO:0000256" key="2">
    <source>
        <dbReference type="ARBA" id="ARBA00022692"/>
    </source>
</evidence>
<keyword evidence="4 6" id="KW-0472">Membrane</keyword>
<name>A0A3N2Q1F7_SODAK</name>
<feature type="region of interest" description="Disordered" evidence="5">
    <location>
        <begin position="323"/>
        <end position="383"/>
    </location>
</feature>
<sequence>MPPRIVRRKPWSERIKAMLNPMDFLLWLSEELETRDWDSKALGTQLGLAFNFAFLIARANSRESGGQDDVFSDYSSSNMATYLFRTLVWILLFLSTSNAIYTMTRSRHYRLFEVNVEQPPQTPSASRVKVQSSPVASSPLRFLANVMLPETAESRAHPDKTRDVWELAVWDPLPVSLQLFALFSPGHVLVYMLYLPLVPLDPRPSVTVFNCLLLQVIMSAQLLFLQSRFSQQIKDTAIIHKEVLHEYDTKFVHPRLHPVVRDVATQTSSEDDTNKGGSVQLGTPTTVIKKEFQTFPNPNYMRHVDPDYETSSQLRPQANVMNPRLFTPTNKTPARRWGTAASTTPQPGSRSSSRQSLPAGYQQHQTMPSAPSPGLGLSSAKSTGTQFGGSLGAFTHVNSPLKKASSLHDIGSGFRSPRNSREMAAMEQQRSSPLKEHRRVTVGGDGVATTSGSGGVNPFAQAQRDRLTQERYPKMWTGWN</sequence>
<reference evidence="7 8" key="1">
    <citation type="journal article" date="2018" name="Mol. Ecol.">
        <title>The obligate alkalophilic soda-lake fungus Sodiomyces alkalinus has shifted to a protein diet.</title>
        <authorList>
            <person name="Grum-Grzhimaylo A.A."/>
            <person name="Falkoski D.L."/>
            <person name="van den Heuvel J."/>
            <person name="Valero-Jimenez C.A."/>
            <person name="Min B."/>
            <person name="Choi I.G."/>
            <person name="Lipzen A."/>
            <person name="Daum C.G."/>
            <person name="Aanen D.K."/>
            <person name="Tsang A."/>
            <person name="Henrissat B."/>
            <person name="Bilanenko E.N."/>
            <person name="de Vries R.P."/>
            <person name="van Kan J.A.L."/>
            <person name="Grigoriev I.V."/>
            <person name="Debets A.J.M."/>
        </authorList>
    </citation>
    <scope>NUCLEOTIDE SEQUENCE [LARGE SCALE GENOMIC DNA]</scope>
    <source>
        <strain evidence="7 8">F11</strain>
    </source>
</reference>